<feature type="compositionally biased region" description="Polar residues" evidence="1">
    <location>
        <begin position="56"/>
        <end position="67"/>
    </location>
</feature>
<evidence type="ECO:0000313" key="2">
    <source>
        <dbReference type="EMBL" id="KRY08939.1"/>
    </source>
</evidence>
<dbReference type="Proteomes" id="UP000054783">
    <property type="component" value="Unassembled WGS sequence"/>
</dbReference>
<dbReference type="EMBL" id="JYDQ01000300">
    <property type="protein sequence ID" value="KRY08939.1"/>
    <property type="molecule type" value="Genomic_DNA"/>
</dbReference>
<accession>A0A0V0Z976</accession>
<keyword evidence="3" id="KW-1185">Reference proteome</keyword>
<proteinExistence type="predicted"/>
<gene>
    <name evidence="2" type="ORF">T12_15217</name>
</gene>
<dbReference type="AlphaFoldDB" id="A0A0V0Z976"/>
<evidence type="ECO:0000313" key="3">
    <source>
        <dbReference type="Proteomes" id="UP000054783"/>
    </source>
</evidence>
<organism evidence="2 3">
    <name type="scientific">Trichinella patagoniensis</name>
    <dbReference type="NCBI Taxonomy" id="990121"/>
    <lineage>
        <taxon>Eukaryota</taxon>
        <taxon>Metazoa</taxon>
        <taxon>Ecdysozoa</taxon>
        <taxon>Nematoda</taxon>
        <taxon>Enoplea</taxon>
        <taxon>Dorylaimia</taxon>
        <taxon>Trichinellida</taxon>
        <taxon>Trichinellidae</taxon>
        <taxon>Trichinella</taxon>
    </lineage>
</organism>
<feature type="region of interest" description="Disordered" evidence="1">
    <location>
        <begin position="48"/>
        <end position="67"/>
    </location>
</feature>
<protein>
    <submittedName>
        <fullName evidence="2">Uncharacterized protein</fullName>
    </submittedName>
</protein>
<sequence length="219" mass="25005">MCSAFQAARIWHLAEIIRIGQLDDFVISRICNGGVQIQTQRCTSDFHPCPNRRRSGQGTKSGQKDSSLVTLSRDQPATLVFEPLKYDVAINGERFPPGLLFHCFFCFPELWKNFTTGFLHSHQQRSGLFSHYHGCQYNWNPTDLDCKATRQSRFQVWPNHQNDCGLQAIPTYLGKCSYSASVRSINRYQQLIVAHVQRLAVARFFCLSEKPNQPLHSGP</sequence>
<reference evidence="2 3" key="1">
    <citation type="submission" date="2015-01" db="EMBL/GenBank/DDBJ databases">
        <title>Evolution of Trichinella species and genotypes.</title>
        <authorList>
            <person name="Korhonen P.K."/>
            <person name="Edoardo P."/>
            <person name="Giuseppe L.R."/>
            <person name="Gasser R.B."/>
        </authorList>
    </citation>
    <scope>NUCLEOTIDE SEQUENCE [LARGE SCALE GENOMIC DNA]</scope>
    <source>
        <strain evidence="2">ISS2496</strain>
    </source>
</reference>
<name>A0A0V0Z976_9BILA</name>
<evidence type="ECO:0000256" key="1">
    <source>
        <dbReference type="SAM" id="MobiDB-lite"/>
    </source>
</evidence>
<comment type="caution">
    <text evidence="2">The sequence shown here is derived from an EMBL/GenBank/DDBJ whole genome shotgun (WGS) entry which is preliminary data.</text>
</comment>